<evidence type="ECO:0000313" key="1">
    <source>
        <dbReference type="EMBL" id="CCI40481.1"/>
    </source>
</evidence>
<proteinExistence type="predicted"/>
<dbReference type="InParanoid" id="A0A024G1R6"/>
<protein>
    <submittedName>
        <fullName evidence="1">Uncharacterized protein</fullName>
    </submittedName>
</protein>
<gene>
    <name evidence="1" type="ORF">BN9_012650</name>
</gene>
<reference evidence="1 2" key="1">
    <citation type="submission" date="2012-05" db="EMBL/GenBank/DDBJ databases">
        <title>Recombination and specialization in a pathogen metapopulation.</title>
        <authorList>
            <person name="Gardiner A."/>
            <person name="Kemen E."/>
            <person name="Schultz-Larsen T."/>
            <person name="MacLean D."/>
            <person name="Van Oosterhout C."/>
            <person name="Jones J.D.G."/>
        </authorList>
    </citation>
    <scope>NUCLEOTIDE SEQUENCE [LARGE SCALE GENOMIC DNA]</scope>
    <source>
        <strain evidence="1 2">Ac Nc2</strain>
    </source>
</reference>
<comment type="caution">
    <text evidence="1">The sequence shown here is derived from an EMBL/GenBank/DDBJ whole genome shotgun (WGS) entry which is preliminary data.</text>
</comment>
<sequence length="154" mass="17087">MVNSVSLVLSRVFVLRYQPLYCSVRTLNRICIKVVILFSRLDIAGKSFGYNNYLFAKSSPTLASPGCSARSRCSRDCSSSVSADIFDATSIIAKLLARPPLKQKGSIVGYNHNSGHLKANSGCVLFIKLAFLSYLGFQRYHQSLQRCVARQQKL</sequence>
<organism evidence="1 2">
    <name type="scientific">Albugo candida</name>
    <dbReference type="NCBI Taxonomy" id="65357"/>
    <lineage>
        <taxon>Eukaryota</taxon>
        <taxon>Sar</taxon>
        <taxon>Stramenopiles</taxon>
        <taxon>Oomycota</taxon>
        <taxon>Peronosporomycetes</taxon>
        <taxon>Albuginales</taxon>
        <taxon>Albuginaceae</taxon>
        <taxon>Albugo</taxon>
    </lineage>
</organism>
<evidence type="ECO:0000313" key="2">
    <source>
        <dbReference type="Proteomes" id="UP000053237"/>
    </source>
</evidence>
<keyword evidence="2" id="KW-1185">Reference proteome</keyword>
<name>A0A024G1R6_9STRA</name>
<accession>A0A024G1R6</accession>
<dbReference type="AlphaFoldDB" id="A0A024G1R6"/>
<dbReference type="EMBL" id="CAIX01000009">
    <property type="protein sequence ID" value="CCI40481.1"/>
    <property type="molecule type" value="Genomic_DNA"/>
</dbReference>
<dbReference type="Proteomes" id="UP000053237">
    <property type="component" value="Unassembled WGS sequence"/>
</dbReference>